<dbReference type="NCBIfam" id="TIGR03352">
    <property type="entry name" value="VI_chp_3"/>
    <property type="match status" value="1"/>
</dbReference>
<dbReference type="InterPro" id="IPR017734">
    <property type="entry name" value="T6SS_SciN"/>
</dbReference>
<dbReference type="EMBL" id="QFBC01000005">
    <property type="protein sequence ID" value="PWE55646.1"/>
    <property type="molecule type" value="Genomic_DNA"/>
</dbReference>
<gene>
    <name evidence="2" type="primary">tssJ</name>
    <name evidence="2" type="ORF">DEM27_13240</name>
</gene>
<proteinExistence type="predicted"/>
<dbReference type="PANTHER" id="PTHR37625:SF4">
    <property type="entry name" value="OUTER MEMBRANE LIPOPROTEIN"/>
    <property type="match status" value="1"/>
</dbReference>
<dbReference type="Gene3D" id="2.60.40.4150">
    <property type="entry name" value="Type VI secretion system, lipoprotein SciN"/>
    <property type="match status" value="1"/>
</dbReference>
<keyword evidence="2" id="KW-0449">Lipoprotein</keyword>
<keyword evidence="1" id="KW-1133">Transmembrane helix</keyword>
<organism evidence="2 3">
    <name type="scientific">Metarhizobium album</name>
    <dbReference type="NCBI Taxonomy" id="2182425"/>
    <lineage>
        <taxon>Bacteria</taxon>
        <taxon>Pseudomonadati</taxon>
        <taxon>Pseudomonadota</taxon>
        <taxon>Alphaproteobacteria</taxon>
        <taxon>Hyphomicrobiales</taxon>
        <taxon>Rhizobiaceae</taxon>
        <taxon>Metarhizobium</taxon>
    </lineage>
</organism>
<keyword evidence="3" id="KW-1185">Reference proteome</keyword>
<dbReference type="PANTHER" id="PTHR37625">
    <property type="entry name" value="OUTER MEMBRANE LIPOPROTEIN-RELATED"/>
    <property type="match status" value="1"/>
</dbReference>
<keyword evidence="1" id="KW-0812">Transmembrane</keyword>
<feature type="transmembrane region" description="Helical" evidence="1">
    <location>
        <begin position="15"/>
        <end position="36"/>
    </location>
</feature>
<accession>A0A2U2DQP9</accession>
<keyword evidence="1" id="KW-0472">Membrane</keyword>
<name>A0A2U2DQP9_9HYPH</name>
<sequence length="180" mass="19225">MNAGLFPAIRGASSLVLKVLIVCVLAVGLSACGMFGKKKPPPTEIEIKPAPAAASIDFIAVASPLANPGPDGVPSPVVMRLYQLNGETNFVNGSFRQLWEEDEKTLGATMLGKTEIYLTPGGVERIKANLIEGTTIVAVVVGYRNFEDAKWRAMVPLQGDKRFKLKADLKTSSVELGPQD</sequence>
<dbReference type="InterPro" id="IPR038706">
    <property type="entry name" value="Type_VI_SciN-like_sf"/>
</dbReference>
<protein>
    <submittedName>
        <fullName evidence="2">Type VI secretion system lipoprotein TssJ</fullName>
    </submittedName>
</protein>
<evidence type="ECO:0000256" key="1">
    <source>
        <dbReference type="SAM" id="Phobius"/>
    </source>
</evidence>
<dbReference type="Proteomes" id="UP000245252">
    <property type="component" value="Unassembled WGS sequence"/>
</dbReference>
<dbReference type="Pfam" id="PF12790">
    <property type="entry name" value="T6SS-SciN"/>
    <property type="match status" value="1"/>
</dbReference>
<dbReference type="AlphaFoldDB" id="A0A2U2DQP9"/>
<evidence type="ECO:0000313" key="2">
    <source>
        <dbReference type="EMBL" id="PWE55646.1"/>
    </source>
</evidence>
<evidence type="ECO:0000313" key="3">
    <source>
        <dbReference type="Proteomes" id="UP000245252"/>
    </source>
</evidence>
<comment type="caution">
    <text evidence="2">The sequence shown here is derived from an EMBL/GenBank/DDBJ whole genome shotgun (WGS) entry which is preliminary data.</text>
</comment>
<reference evidence="2 3" key="1">
    <citation type="submission" date="2018-05" db="EMBL/GenBank/DDBJ databases">
        <title>The draft genome of strain NS-104.</title>
        <authorList>
            <person name="Hang P."/>
            <person name="Jiang J."/>
        </authorList>
    </citation>
    <scope>NUCLEOTIDE SEQUENCE [LARGE SCALE GENOMIC DNA]</scope>
    <source>
        <strain evidence="2 3">NS-104</strain>
    </source>
</reference>